<dbReference type="PANTHER" id="PTHR10036:SF3">
    <property type="entry name" value="PROTEIN SLEEPLESS-RELATED"/>
    <property type="match status" value="1"/>
</dbReference>
<dbReference type="Proteomes" id="UP000008144">
    <property type="component" value="Unassembled WGS sequence"/>
</dbReference>
<accession>A0A1W2WGC9</accession>
<evidence type="ECO:0000313" key="4">
    <source>
        <dbReference type="Ensembl" id="ENSCINP00000014589.3"/>
    </source>
</evidence>
<dbReference type="PANTHER" id="PTHR10036">
    <property type="entry name" value="CD59 GLYCOPROTEIN"/>
    <property type="match status" value="1"/>
</dbReference>
<evidence type="ECO:0000256" key="2">
    <source>
        <dbReference type="ARBA" id="ARBA00023157"/>
    </source>
</evidence>
<dbReference type="HOGENOM" id="CLU_986792_0_0_1"/>
<dbReference type="OrthoDB" id="9927450at2759"/>
<dbReference type="SUPFAM" id="SSF57302">
    <property type="entry name" value="Snake toxin-like"/>
    <property type="match status" value="1"/>
</dbReference>
<keyword evidence="2" id="KW-1015">Disulfide bond</keyword>
<keyword evidence="5" id="KW-1185">Reference proteome</keyword>
<dbReference type="CDD" id="cd23539">
    <property type="entry name" value="TFP_LU_ECD_CinHb4_like"/>
    <property type="match status" value="1"/>
</dbReference>
<gene>
    <name evidence="4" type="primary">LOC100186787</name>
</gene>
<evidence type="ECO:0000256" key="1">
    <source>
        <dbReference type="ARBA" id="ARBA00022729"/>
    </source>
</evidence>
<proteinExistence type="predicted"/>
<evidence type="ECO:0000313" key="5">
    <source>
        <dbReference type="Proteomes" id="UP000008144"/>
    </source>
</evidence>
<reference evidence="4" key="2">
    <citation type="submission" date="2025-08" db="UniProtKB">
        <authorList>
            <consortium name="Ensembl"/>
        </authorList>
    </citation>
    <scope>IDENTIFICATION</scope>
</reference>
<accession>F6VM24</accession>
<dbReference type="KEGG" id="cin:100186787"/>
<feature type="signal peptide" evidence="3">
    <location>
        <begin position="1"/>
        <end position="22"/>
    </location>
</feature>
<dbReference type="InterPro" id="IPR045860">
    <property type="entry name" value="Snake_toxin-like_sf"/>
</dbReference>
<reference evidence="4" key="3">
    <citation type="submission" date="2025-09" db="UniProtKB">
        <authorList>
            <consortium name="Ensembl"/>
        </authorList>
    </citation>
    <scope>IDENTIFICATION</scope>
</reference>
<evidence type="ECO:0000256" key="3">
    <source>
        <dbReference type="SAM" id="SignalP"/>
    </source>
</evidence>
<dbReference type="GeneTree" id="ENSGT00640000092396"/>
<dbReference type="AlphaFoldDB" id="F6VM24"/>
<dbReference type="GeneID" id="100186787"/>
<reference evidence="5" key="1">
    <citation type="journal article" date="2002" name="Science">
        <title>The draft genome of Ciona intestinalis: insights into chordate and vertebrate origins.</title>
        <authorList>
            <person name="Dehal P."/>
            <person name="Satou Y."/>
            <person name="Campbell R.K."/>
            <person name="Chapman J."/>
            <person name="Degnan B."/>
            <person name="De Tomaso A."/>
            <person name="Davidson B."/>
            <person name="Di Gregorio A."/>
            <person name="Gelpke M."/>
            <person name="Goodstein D.M."/>
            <person name="Harafuji N."/>
            <person name="Hastings K.E."/>
            <person name="Ho I."/>
            <person name="Hotta K."/>
            <person name="Huang W."/>
            <person name="Kawashima T."/>
            <person name="Lemaire P."/>
            <person name="Martinez D."/>
            <person name="Meinertzhagen I.A."/>
            <person name="Necula S."/>
            <person name="Nonaka M."/>
            <person name="Putnam N."/>
            <person name="Rash S."/>
            <person name="Saiga H."/>
            <person name="Satake M."/>
            <person name="Terry A."/>
            <person name="Yamada L."/>
            <person name="Wang H.G."/>
            <person name="Awazu S."/>
            <person name="Azumi K."/>
            <person name="Boore J."/>
            <person name="Branno M."/>
            <person name="Chin-Bow S."/>
            <person name="DeSantis R."/>
            <person name="Doyle S."/>
            <person name="Francino P."/>
            <person name="Keys D.N."/>
            <person name="Haga S."/>
            <person name="Hayashi H."/>
            <person name="Hino K."/>
            <person name="Imai K.S."/>
            <person name="Inaba K."/>
            <person name="Kano S."/>
            <person name="Kobayashi K."/>
            <person name="Kobayashi M."/>
            <person name="Lee B.I."/>
            <person name="Makabe K.W."/>
            <person name="Manohar C."/>
            <person name="Matassi G."/>
            <person name="Medina M."/>
            <person name="Mochizuki Y."/>
            <person name="Mount S."/>
            <person name="Morishita T."/>
            <person name="Miura S."/>
            <person name="Nakayama A."/>
            <person name="Nishizaka S."/>
            <person name="Nomoto H."/>
            <person name="Ohta F."/>
            <person name="Oishi K."/>
            <person name="Rigoutsos I."/>
            <person name="Sano M."/>
            <person name="Sasaki A."/>
            <person name="Sasakura Y."/>
            <person name="Shoguchi E."/>
            <person name="Shin-i T."/>
            <person name="Spagnuolo A."/>
            <person name="Stainier D."/>
            <person name="Suzuki M.M."/>
            <person name="Tassy O."/>
            <person name="Takatori N."/>
            <person name="Tokuoka M."/>
            <person name="Yagi K."/>
            <person name="Yoshizaki F."/>
            <person name="Wada S."/>
            <person name="Zhang C."/>
            <person name="Hyatt P.D."/>
            <person name="Larimer F."/>
            <person name="Detter C."/>
            <person name="Doggett N."/>
            <person name="Glavina T."/>
            <person name="Hawkins T."/>
            <person name="Richardson P."/>
            <person name="Lucas S."/>
            <person name="Kohara Y."/>
            <person name="Levine M."/>
            <person name="Satoh N."/>
            <person name="Rokhsar D.S."/>
        </authorList>
    </citation>
    <scope>NUCLEOTIDE SEQUENCE [LARGE SCALE GENOMIC DNA]</scope>
</reference>
<keyword evidence="1 3" id="KW-0732">Signal</keyword>
<dbReference type="InParanoid" id="F6VM24"/>
<dbReference type="RefSeq" id="XP_002130704.1">
    <property type="nucleotide sequence ID" value="XM_002130668.4"/>
</dbReference>
<sequence length="282" mass="31360">MTKISPVFLMVVASLHLNITCCNPTSRFECWFCKNEQSDEDCTEYGMPTICSWNQVCYTESRVENEMYLITRGCKEVDACEALHMQNRTQCHPEINPSVCRTCCDKDGCNYHLDAGEGVLNTSNISPTQATGVGNDQFFGGRILSGGVPPPVPTEIASPNCSHYIKPGPTPPNLLPEEQCRINVPPMCVSSGSLVFVLPKLPAPFRDEGLKYSRARQAERGLCPRNPRLETKAVYEEDDSFVLLTIVNYRYSNALPVAQQFDHLVGGENVREFVKKARSGEP</sequence>
<organism evidence="4 5">
    <name type="scientific">Ciona intestinalis</name>
    <name type="common">Transparent sea squirt</name>
    <name type="synonym">Ascidia intestinalis</name>
    <dbReference type="NCBI Taxonomy" id="7719"/>
    <lineage>
        <taxon>Eukaryota</taxon>
        <taxon>Metazoa</taxon>
        <taxon>Chordata</taxon>
        <taxon>Tunicata</taxon>
        <taxon>Ascidiacea</taxon>
        <taxon>Phlebobranchia</taxon>
        <taxon>Cionidae</taxon>
        <taxon>Ciona</taxon>
    </lineage>
</organism>
<name>F6VM24_CIOIN</name>
<dbReference type="Ensembl" id="ENSCINT00000014589.3">
    <property type="protein sequence ID" value="ENSCINP00000014589.3"/>
    <property type="gene ID" value="ENSCING00000014984.2"/>
</dbReference>
<protein>
    <submittedName>
        <fullName evidence="4">Uncharacterized LOC100186787</fullName>
    </submittedName>
</protein>
<feature type="chain" id="PRO_5014090237" evidence="3">
    <location>
        <begin position="23"/>
        <end position="282"/>
    </location>
</feature>
<dbReference type="OMA" id="CYTESRV"/>